<protein>
    <submittedName>
        <fullName evidence="2">Uncharacterized protein</fullName>
    </submittedName>
</protein>
<proteinExistence type="predicted"/>
<evidence type="ECO:0000313" key="2">
    <source>
        <dbReference type="EMBL" id="MBE9216789.1"/>
    </source>
</evidence>
<feature type="coiled-coil region" evidence="1">
    <location>
        <begin position="87"/>
        <end position="121"/>
    </location>
</feature>
<accession>A0A8J7FG05</accession>
<sequence>MDKNLIENLLVECWSSETSTLYSKNNPARGQCDVTAIVIYEYFGGEILKTFINEQPHFYNRINGDRYDFTVSQFQILPDYLDLPSTREEILNINLKLKEQYEILQERFEKLLLKRNSYKNS</sequence>
<dbReference type="Pfam" id="PF24585">
    <property type="entry name" value="YunG"/>
    <property type="match status" value="1"/>
</dbReference>
<evidence type="ECO:0000313" key="3">
    <source>
        <dbReference type="Proteomes" id="UP000620559"/>
    </source>
</evidence>
<gene>
    <name evidence="2" type="ORF">IQ247_29755</name>
</gene>
<comment type="caution">
    <text evidence="2">The sequence shown here is derived from an EMBL/GenBank/DDBJ whole genome shotgun (WGS) entry which is preliminary data.</text>
</comment>
<name>A0A8J7FG05_9CYAN</name>
<evidence type="ECO:0000256" key="1">
    <source>
        <dbReference type="SAM" id="Coils"/>
    </source>
</evidence>
<keyword evidence="3" id="KW-1185">Reference proteome</keyword>
<organism evidence="2 3">
    <name type="scientific">Plectonema cf. radiosum LEGE 06105</name>
    <dbReference type="NCBI Taxonomy" id="945769"/>
    <lineage>
        <taxon>Bacteria</taxon>
        <taxon>Bacillati</taxon>
        <taxon>Cyanobacteriota</taxon>
        <taxon>Cyanophyceae</taxon>
        <taxon>Oscillatoriophycideae</taxon>
        <taxon>Oscillatoriales</taxon>
        <taxon>Microcoleaceae</taxon>
        <taxon>Plectonema</taxon>
    </lineage>
</organism>
<dbReference type="RefSeq" id="WP_193925584.1">
    <property type="nucleotide sequence ID" value="NZ_JADEWL010000204.1"/>
</dbReference>
<dbReference type="EMBL" id="JADEWL010000204">
    <property type="protein sequence ID" value="MBE9216789.1"/>
    <property type="molecule type" value="Genomic_DNA"/>
</dbReference>
<dbReference type="Proteomes" id="UP000620559">
    <property type="component" value="Unassembled WGS sequence"/>
</dbReference>
<keyword evidence="1" id="KW-0175">Coiled coil</keyword>
<dbReference type="AlphaFoldDB" id="A0A8J7FG05"/>
<reference evidence="2" key="1">
    <citation type="submission" date="2020-10" db="EMBL/GenBank/DDBJ databases">
        <authorList>
            <person name="Castelo-Branco R."/>
            <person name="Eusebio N."/>
            <person name="Adriana R."/>
            <person name="Vieira A."/>
            <person name="Brugerolle De Fraissinette N."/>
            <person name="Rezende De Castro R."/>
            <person name="Schneider M.P."/>
            <person name="Vasconcelos V."/>
            <person name="Leao P.N."/>
        </authorList>
    </citation>
    <scope>NUCLEOTIDE SEQUENCE</scope>
    <source>
        <strain evidence="2">LEGE 06105</strain>
    </source>
</reference>
<dbReference type="InterPro" id="IPR056238">
    <property type="entry name" value="YunG-like"/>
</dbReference>